<evidence type="ECO:0000313" key="4">
    <source>
        <dbReference type="Proteomes" id="UP001501556"/>
    </source>
</evidence>
<feature type="transmembrane region" description="Helical" evidence="1">
    <location>
        <begin position="280"/>
        <end position="299"/>
    </location>
</feature>
<keyword evidence="1" id="KW-0812">Transmembrane</keyword>
<evidence type="ECO:0000313" key="3">
    <source>
        <dbReference type="EMBL" id="GAA3987817.1"/>
    </source>
</evidence>
<feature type="transmembrane region" description="Helical" evidence="1">
    <location>
        <begin position="144"/>
        <end position="163"/>
    </location>
</feature>
<protein>
    <recommendedName>
        <fullName evidence="2">Glycosyltransferase RgtA/B/C/D-like domain-containing protein</fullName>
    </recommendedName>
</protein>
<accession>A0ABP7QU22</accession>
<sequence length="508" mass="55738">MALLGVVLAITAVRISLIGKGTMAFVDEQRYVTAMLGLRALGEGHGLEFLRAINSMGARPGDGLWRAIPGLGQAVLLLATGLNPNSPPSLQVPQLFNVLIMSLNMLLLYKIYRQFFRASMALLGMVLYSSLINTNLYLRHLLPYDHALFFFLLALWLLLRLAARPAGWKYGLVGALAAFSYAVYPGYFMGPAVLLALGIVLALASPVDGSYGPSVGRLVPVGWQLAGLLVVLGGLQLVSRLADTSYLASSRYISTTVTQGSFDEGLSFIGSYYWQVEGGLGLGLLLLFGIGLLVSLRAIGQRQGRYTTLPLAALLSIAFLAWLGYAGAVLAHKLVFYGRILHFFGPFVVLGALVALNAGAQAWPKGSKLVLTLAWGLAVWHFGAFARTYQAIDYPCDVAYHYGIHNQNQIAANETSVCDKNIVFYRLFGPRLRPGQPMLLETARYQLLNFAYLYPITCYKTPERQAGTVVASVPYFMKYRAYQFEGHNQAQRTILQVNEVDFRIVKRD</sequence>
<feature type="domain" description="Glycosyltransferase RgtA/B/C/D-like" evidence="2">
    <location>
        <begin position="95"/>
        <end position="199"/>
    </location>
</feature>
<feature type="transmembrane region" description="Helical" evidence="1">
    <location>
        <begin position="311"/>
        <end position="330"/>
    </location>
</feature>
<evidence type="ECO:0000256" key="1">
    <source>
        <dbReference type="SAM" id="Phobius"/>
    </source>
</evidence>
<keyword evidence="1" id="KW-1133">Transmembrane helix</keyword>
<dbReference type="Proteomes" id="UP001501556">
    <property type="component" value="Unassembled WGS sequence"/>
</dbReference>
<feature type="transmembrane region" description="Helical" evidence="1">
    <location>
        <begin position="218"/>
        <end position="238"/>
    </location>
</feature>
<proteinExistence type="predicted"/>
<feature type="transmembrane region" description="Helical" evidence="1">
    <location>
        <begin position="336"/>
        <end position="357"/>
    </location>
</feature>
<feature type="transmembrane region" description="Helical" evidence="1">
    <location>
        <begin position="193"/>
        <end position="211"/>
    </location>
</feature>
<organism evidence="3 4">
    <name type="scientific">Hymenobacter antarcticus</name>
    <dbReference type="NCBI Taxonomy" id="486270"/>
    <lineage>
        <taxon>Bacteria</taxon>
        <taxon>Pseudomonadati</taxon>
        <taxon>Bacteroidota</taxon>
        <taxon>Cytophagia</taxon>
        <taxon>Cytophagales</taxon>
        <taxon>Hymenobacteraceae</taxon>
        <taxon>Hymenobacter</taxon>
    </lineage>
</organism>
<dbReference type="InterPro" id="IPR038731">
    <property type="entry name" value="RgtA/B/C-like"/>
</dbReference>
<gene>
    <name evidence="3" type="ORF">GCM10022407_35530</name>
</gene>
<dbReference type="EMBL" id="BAABDI010000032">
    <property type="protein sequence ID" value="GAA3987817.1"/>
    <property type="molecule type" value="Genomic_DNA"/>
</dbReference>
<evidence type="ECO:0000259" key="2">
    <source>
        <dbReference type="Pfam" id="PF13231"/>
    </source>
</evidence>
<reference evidence="4" key="1">
    <citation type="journal article" date="2019" name="Int. J. Syst. Evol. Microbiol.">
        <title>The Global Catalogue of Microorganisms (GCM) 10K type strain sequencing project: providing services to taxonomists for standard genome sequencing and annotation.</title>
        <authorList>
            <consortium name="The Broad Institute Genomics Platform"/>
            <consortium name="The Broad Institute Genome Sequencing Center for Infectious Disease"/>
            <person name="Wu L."/>
            <person name="Ma J."/>
        </authorList>
    </citation>
    <scope>NUCLEOTIDE SEQUENCE [LARGE SCALE GENOMIC DNA]</scope>
    <source>
        <strain evidence="4">JCM 17217</strain>
    </source>
</reference>
<feature type="transmembrane region" description="Helical" evidence="1">
    <location>
        <begin position="369"/>
        <end position="386"/>
    </location>
</feature>
<dbReference type="Pfam" id="PF13231">
    <property type="entry name" value="PMT_2"/>
    <property type="match status" value="1"/>
</dbReference>
<feature type="transmembrane region" description="Helical" evidence="1">
    <location>
        <begin position="121"/>
        <end position="138"/>
    </location>
</feature>
<keyword evidence="1" id="KW-0472">Membrane</keyword>
<keyword evidence="4" id="KW-1185">Reference proteome</keyword>
<comment type="caution">
    <text evidence="3">The sequence shown here is derived from an EMBL/GenBank/DDBJ whole genome shotgun (WGS) entry which is preliminary data.</text>
</comment>
<name>A0ABP7QU22_9BACT</name>